<name>A0A284RIB9_ARMOS</name>
<evidence type="ECO:0000313" key="1">
    <source>
        <dbReference type="EMBL" id="SJL08492.1"/>
    </source>
</evidence>
<dbReference type="OrthoDB" id="5945798at2759"/>
<gene>
    <name evidence="1" type="ORF">ARMOST_11856</name>
</gene>
<evidence type="ECO:0000313" key="2">
    <source>
        <dbReference type="Proteomes" id="UP000219338"/>
    </source>
</evidence>
<protein>
    <submittedName>
        <fullName evidence="1">Uncharacterized protein</fullName>
    </submittedName>
</protein>
<dbReference type="EMBL" id="FUEG01000009">
    <property type="protein sequence ID" value="SJL08492.1"/>
    <property type="molecule type" value="Genomic_DNA"/>
</dbReference>
<dbReference type="Proteomes" id="UP000219338">
    <property type="component" value="Unassembled WGS sequence"/>
</dbReference>
<dbReference type="AlphaFoldDB" id="A0A284RIB9"/>
<keyword evidence="2" id="KW-1185">Reference proteome</keyword>
<dbReference type="STRING" id="47428.A0A284RIB9"/>
<sequence>MVHRFLNAANAHQRFFSTLKSSAREVDLNSRTELKSVINALTRMTPEEMHKKMRDMMGLTDNDMKALAPLPDENDPGIFEHEPRPDDDVRTHVQVGDSQCLLTGYLKRRLEHIPGFPRPVKETGGTYRISSTLHRGIGMFAARRFKTGDLITDERPLMVFPMGPPTDLNVITSITTTTDEKRNNLLNCYSQEMMGSIFERMSEENQETFMRLHNGRLQNGPLLGVARTNGYGLEDALKDETEIADLLSMMSSNIGSLKSES</sequence>
<organism evidence="1 2">
    <name type="scientific">Armillaria ostoyae</name>
    <name type="common">Armillaria root rot fungus</name>
    <dbReference type="NCBI Taxonomy" id="47428"/>
    <lineage>
        <taxon>Eukaryota</taxon>
        <taxon>Fungi</taxon>
        <taxon>Dikarya</taxon>
        <taxon>Basidiomycota</taxon>
        <taxon>Agaricomycotina</taxon>
        <taxon>Agaricomycetes</taxon>
        <taxon>Agaricomycetidae</taxon>
        <taxon>Agaricales</taxon>
        <taxon>Marasmiineae</taxon>
        <taxon>Physalacriaceae</taxon>
        <taxon>Armillaria</taxon>
    </lineage>
</organism>
<reference evidence="2" key="1">
    <citation type="journal article" date="2017" name="Nat. Ecol. Evol.">
        <title>Genome expansion and lineage-specific genetic innovations in the forest pathogenic fungi Armillaria.</title>
        <authorList>
            <person name="Sipos G."/>
            <person name="Prasanna A.N."/>
            <person name="Walter M.C."/>
            <person name="O'Connor E."/>
            <person name="Balint B."/>
            <person name="Krizsan K."/>
            <person name="Kiss B."/>
            <person name="Hess J."/>
            <person name="Varga T."/>
            <person name="Slot J."/>
            <person name="Riley R."/>
            <person name="Boka B."/>
            <person name="Rigling D."/>
            <person name="Barry K."/>
            <person name="Lee J."/>
            <person name="Mihaltcheva S."/>
            <person name="LaButti K."/>
            <person name="Lipzen A."/>
            <person name="Waldron R."/>
            <person name="Moloney N.M."/>
            <person name="Sperisen C."/>
            <person name="Kredics L."/>
            <person name="Vagvoelgyi C."/>
            <person name="Patrignani A."/>
            <person name="Fitzpatrick D."/>
            <person name="Nagy I."/>
            <person name="Doyle S."/>
            <person name="Anderson J.B."/>
            <person name="Grigoriev I.V."/>
            <person name="Gueldener U."/>
            <person name="Muensterkoetter M."/>
            <person name="Nagy L.G."/>
        </authorList>
    </citation>
    <scope>NUCLEOTIDE SEQUENCE [LARGE SCALE GENOMIC DNA]</scope>
    <source>
        <strain evidence="2">C18/9</strain>
    </source>
</reference>
<accession>A0A284RIB9</accession>
<proteinExistence type="predicted"/>